<dbReference type="AlphaFoldDB" id="A0A4S4LFV4"/>
<reference evidence="2 3" key="1">
    <citation type="submission" date="2019-02" db="EMBL/GenBank/DDBJ databases">
        <title>Genome sequencing of the rare red list fungi Bondarzewia mesenterica.</title>
        <authorList>
            <person name="Buettner E."/>
            <person name="Kellner H."/>
        </authorList>
    </citation>
    <scope>NUCLEOTIDE SEQUENCE [LARGE SCALE GENOMIC DNA]</scope>
    <source>
        <strain evidence="2 3">DSM 108281</strain>
    </source>
</reference>
<keyword evidence="3" id="KW-1185">Reference proteome</keyword>
<protein>
    <submittedName>
        <fullName evidence="2">Uncharacterized protein</fullName>
    </submittedName>
</protein>
<feature type="region of interest" description="Disordered" evidence="1">
    <location>
        <begin position="62"/>
        <end position="84"/>
    </location>
</feature>
<evidence type="ECO:0000313" key="2">
    <source>
        <dbReference type="EMBL" id="THH10101.1"/>
    </source>
</evidence>
<dbReference type="EMBL" id="SGPL01000591">
    <property type="protein sequence ID" value="THH10101.1"/>
    <property type="molecule type" value="Genomic_DNA"/>
</dbReference>
<dbReference type="Proteomes" id="UP000310158">
    <property type="component" value="Unassembled WGS sequence"/>
</dbReference>
<accession>A0A4S4LFV4</accession>
<sequence length="132" mass="14268">MDDDDDEFSDTLQLSSSLSPSQRSFTSLLDMDIDEVISPSHLMPSFCLLSLPSAETDDDLIISDSSHHADAELPPPSDRPTLGLSVPIASTNAVTIAGSSPEEESDLYFSDMAHSHVNTTEFDKLISLHQCA</sequence>
<proteinExistence type="predicted"/>
<evidence type="ECO:0000313" key="3">
    <source>
        <dbReference type="Proteomes" id="UP000310158"/>
    </source>
</evidence>
<comment type="caution">
    <text evidence="2">The sequence shown here is derived from an EMBL/GenBank/DDBJ whole genome shotgun (WGS) entry which is preliminary data.</text>
</comment>
<dbReference type="OrthoDB" id="3256408at2759"/>
<organism evidence="2 3">
    <name type="scientific">Bondarzewia mesenterica</name>
    <dbReference type="NCBI Taxonomy" id="1095465"/>
    <lineage>
        <taxon>Eukaryota</taxon>
        <taxon>Fungi</taxon>
        <taxon>Dikarya</taxon>
        <taxon>Basidiomycota</taxon>
        <taxon>Agaricomycotina</taxon>
        <taxon>Agaricomycetes</taxon>
        <taxon>Russulales</taxon>
        <taxon>Bondarzewiaceae</taxon>
        <taxon>Bondarzewia</taxon>
    </lineage>
</organism>
<evidence type="ECO:0000256" key="1">
    <source>
        <dbReference type="SAM" id="MobiDB-lite"/>
    </source>
</evidence>
<feature type="region of interest" description="Disordered" evidence="1">
    <location>
        <begin position="1"/>
        <end position="23"/>
    </location>
</feature>
<name>A0A4S4LFV4_9AGAM</name>
<gene>
    <name evidence="2" type="ORF">EW146_g8475</name>
</gene>
<feature type="compositionally biased region" description="Low complexity" evidence="1">
    <location>
        <begin position="10"/>
        <end position="23"/>
    </location>
</feature>